<feature type="region of interest" description="Disordered" evidence="1">
    <location>
        <begin position="17"/>
        <end position="45"/>
    </location>
</feature>
<gene>
    <name evidence="2" type="ORF">JRQ81_000066</name>
</gene>
<evidence type="ECO:0000313" key="3">
    <source>
        <dbReference type="Proteomes" id="UP001142489"/>
    </source>
</evidence>
<name>A0A9Q1B7P2_9SAUR</name>
<comment type="caution">
    <text evidence="2">The sequence shown here is derived from an EMBL/GenBank/DDBJ whole genome shotgun (WGS) entry which is preliminary data.</text>
</comment>
<proteinExistence type="predicted"/>
<dbReference type="EMBL" id="JAPFRF010000001">
    <property type="protein sequence ID" value="KAJ7344116.1"/>
    <property type="molecule type" value="Genomic_DNA"/>
</dbReference>
<organism evidence="2 3">
    <name type="scientific">Phrynocephalus forsythii</name>
    <dbReference type="NCBI Taxonomy" id="171643"/>
    <lineage>
        <taxon>Eukaryota</taxon>
        <taxon>Metazoa</taxon>
        <taxon>Chordata</taxon>
        <taxon>Craniata</taxon>
        <taxon>Vertebrata</taxon>
        <taxon>Euteleostomi</taxon>
        <taxon>Lepidosauria</taxon>
        <taxon>Squamata</taxon>
        <taxon>Bifurcata</taxon>
        <taxon>Unidentata</taxon>
        <taxon>Episquamata</taxon>
        <taxon>Toxicofera</taxon>
        <taxon>Iguania</taxon>
        <taxon>Acrodonta</taxon>
        <taxon>Agamidae</taxon>
        <taxon>Agaminae</taxon>
        <taxon>Phrynocephalus</taxon>
    </lineage>
</organism>
<accession>A0A9Q1B7P2</accession>
<evidence type="ECO:0000313" key="2">
    <source>
        <dbReference type="EMBL" id="KAJ7344116.1"/>
    </source>
</evidence>
<protein>
    <submittedName>
        <fullName evidence="2">Uncharacterized protein</fullName>
    </submittedName>
</protein>
<reference evidence="2" key="1">
    <citation type="journal article" date="2023" name="DNA Res.">
        <title>Chromosome-level genome assembly of Phrynocephalus forsythii using third-generation DNA sequencing and Hi-C analysis.</title>
        <authorList>
            <person name="Qi Y."/>
            <person name="Zhao W."/>
            <person name="Zhao Y."/>
            <person name="Niu C."/>
            <person name="Cao S."/>
            <person name="Zhang Y."/>
        </authorList>
    </citation>
    <scope>NUCLEOTIDE SEQUENCE</scope>
    <source>
        <tissue evidence="2">Muscle</tissue>
    </source>
</reference>
<feature type="compositionally biased region" description="Low complexity" evidence="1">
    <location>
        <begin position="221"/>
        <end position="246"/>
    </location>
</feature>
<feature type="region of interest" description="Disordered" evidence="1">
    <location>
        <begin position="74"/>
        <end position="98"/>
    </location>
</feature>
<dbReference type="AlphaFoldDB" id="A0A9Q1B7P2"/>
<dbReference type="OrthoDB" id="1594986at2759"/>
<feature type="region of interest" description="Disordered" evidence="1">
    <location>
        <begin position="209"/>
        <end position="246"/>
    </location>
</feature>
<sequence length="279" mass="30765">MIKVWEEMEKPRRELWSRQVEGSGAKGCKANGPVPPGASGWHAEPSLKARLRGQENGLDLHEPLRILEDGDLGDIAEESAGPSPESKSPTERAGPSRLPWKILQELGSGEPNQVLSRMHPRVMQLAHLSEAELPEKVKNKVYQLARQYSLRIKGHQPPAHRKLSGLEEEMKGNTSSLQQEGKNTGKQKPALSLLNYEQVLLQEGSPLSLVSSSSHEKSPKRFSFSPCSSSPRLASPTSTLSRSPLSPIVAEKFSWPDVRELRSKYSCQGGGREMQALAR</sequence>
<dbReference type="Proteomes" id="UP001142489">
    <property type="component" value="Unassembled WGS sequence"/>
</dbReference>
<evidence type="ECO:0000256" key="1">
    <source>
        <dbReference type="SAM" id="MobiDB-lite"/>
    </source>
</evidence>
<keyword evidence="3" id="KW-1185">Reference proteome</keyword>
<feature type="region of interest" description="Disordered" evidence="1">
    <location>
        <begin position="168"/>
        <end position="187"/>
    </location>
</feature>
<feature type="compositionally biased region" description="Polar residues" evidence="1">
    <location>
        <begin position="172"/>
        <end position="186"/>
    </location>
</feature>